<dbReference type="EMBL" id="MT142440">
    <property type="protein sequence ID" value="QJA80909.1"/>
    <property type="molecule type" value="Genomic_DNA"/>
</dbReference>
<name>A0A6M3KG04_9ZZZZ</name>
<reference evidence="2" key="1">
    <citation type="submission" date="2020-03" db="EMBL/GenBank/DDBJ databases">
        <title>The deep terrestrial virosphere.</title>
        <authorList>
            <person name="Holmfeldt K."/>
            <person name="Nilsson E."/>
            <person name="Simone D."/>
            <person name="Lopez-Fernandez M."/>
            <person name="Wu X."/>
            <person name="de Brujin I."/>
            <person name="Lundin D."/>
            <person name="Andersson A."/>
            <person name="Bertilsson S."/>
            <person name="Dopson M."/>
        </authorList>
    </citation>
    <scope>NUCLEOTIDE SEQUENCE</scope>
    <source>
        <strain evidence="2">MM415A00623</strain>
        <strain evidence="1">MM415B01227</strain>
    </source>
</reference>
<protein>
    <submittedName>
        <fullName evidence="2">Uncharacterized protein</fullName>
    </submittedName>
</protein>
<dbReference type="AlphaFoldDB" id="A0A6M3KG04"/>
<gene>
    <name evidence="2" type="ORF">MM415A00623_0029</name>
    <name evidence="1" type="ORF">MM415B01227_0012</name>
</gene>
<evidence type="ECO:0000313" key="1">
    <source>
        <dbReference type="EMBL" id="QJA59795.1"/>
    </source>
</evidence>
<proteinExistence type="predicted"/>
<dbReference type="EMBL" id="MT141385">
    <property type="protein sequence ID" value="QJA59795.1"/>
    <property type="molecule type" value="Genomic_DNA"/>
</dbReference>
<evidence type="ECO:0000313" key="2">
    <source>
        <dbReference type="EMBL" id="QJA80909.1"/>
    </source>
</evidence>
<sequence length="91" mass="10849">MKIDHEKLDSIRRELEDIVYPDCRNEQGKLHLTKHDCKFTLRQDKTGAMSKGIKQYESREAIGIDCYLNPTRIHTENQLRKHVDWLREQLA</sequence>
<organism evidence="2">
    <name type="scientific">viral metagenome</name>
    <dbReference type="NCBI Taxonomy" id="1070528"/>
    <lineage>
        <taxon>unclassified sequences</taxon>
        <taxon>metagenomes</taxon>
        <taxon>organismal metagenomes</taxon>
    </lineage>
</organism>
<accession>A0A6M3KG04</accession>